<sequence length="328" mass="38877">LQDTILLLKIKDDVFINLNDAGLYSSRFIKKVISKFRRKFLLSIASFEADMINFFDQDNNFIKPAIAEKYSAGEYLSILANVLDAKYIIPFSTFHEYQREDSIWVNKYIYPIGKIYQGISKKHIYIKPFSFINSDKDDDFITLNIEKKKLEIKSSILFGDNWKDELNIEDKKIVEEYFKKFLSFKEKIGFISFIIGGKELNLKFDGPSSKGISFELPRNSLVTACKNRVFDDLLIGNFMKTKLYNLRSLYDPNVNFTYDICKVGDNGQAYSKEELEKYKNYYAKKMGKEYFFDLFSNASKDHFKYFFKNYQNSKYYNNLKKIYYYLFK</sequence>
<name>A0A382MVA6_9ZZZZ</name>
<protein>
    <submittedName>
        <fullName evidence="1">Uncharacterized protein</fullName>
    </submittedName>
</protein>
<dbReference type="EMBL" id="UINC01096163">
    <property type="protein sequence ID" value="SVC52819.1"/>
    <property type="molecule type" value="Genomic_DNA"/>
</dbReference>
<dbReference type="AlphaFoldDB" id="A0A382MVA6"/>
<evidence type="ECO:0000313" key="1">
    <source>
        <dbReference type="EMBL" id="SVC52819.1"/>
    </source>
</evidence>
<feature type="non-terminal residue" evidence="1">
    <location>
        <position position="1"/>
    </location>
</feature>
<organism evidence="1">
    <name type="scientific">marine metagenome</name>
    <dbReference type="NCBI Taxonomy" id="408172"/>
    <lineage>
        <taxon>unclassified sequences</taxon>
        <taxon>metagenomes</taxon>
        <taxon>ecological metagenomes</taxon>
    </lineage>
</organism>
<reference evidence="1" key="1">
    <citation type="submission" date="2018-05" db="EMBL/GenBank/DDBJ databases">
        <authorList>
            <person name="Lanie J.A."/>
            <person name="Ng W.-L."/>
            <person name="Kazmierczak K.M."/>
            <person name="Andrzejewski T.M."/>
            <person name="Davidsen T.M."/>
            <person name="Wayne K.J."/>
            <person name="Tettelin H."/>
            <person name="Glass J.I."/>
            <person name="Rusch D."/>
            <person name="Podicherti R."/>
            <person name="Tsui H.-C.T."/>
            <person name="Winkler M.E."/>
        </authorList>
    </citation>
    <scope>NUCLEOTIDE SEQUENCE</scope>
</reference>
<accession>A0A382MVA6</accession>
<gene>
    <name evidence="1" type="ORF">METZ01_LOCUS305673</name>
</gene>
<proteinExistence type="predicted"/>